<feature type="region of interest" description="Disordered" evidence="1">
    <location>
        <begin position="1"/>
        <end position="89"/>
    </location>
</feature>
<dbReference type="RefSeq" id="XP_025029587.1">
    <property type="nucleotide sequence ID" value="XM_025173819.1"/>
</dbReference>
<accession>A0A9F5N3E5</accession>
<gene>
    <name evidence="3" type="primary">LOC112542036</name>
</gene>
<proteinExistence type="predicted"/>
<keyword evidence="2" id="KW-1185">Reference proteome</keyword>
<name>A0A9F5N3E5_PYTBI</name>
<feature type="compositionally biased region" description="Gly residues" evidence="1">
    <location>
        <begin position="1"/>
        <end position="13"/>
    </location>
</feature>
<evidence type="ECO:0000256" key="1">
    <source>
        <dbReference type="SAM" id="MobiDB-lite"/>
    </source>
</evidence>
<reference evidence="3" key="1">
    <citation type="submission" date="2025-08" db="UniProtKB">
        <authorList>
            <consortium name="RefSeq"/>
        </authorList>
    </citation>
    <scope>IDENTIFICATION</scope>
    <source>
        <tissue evidence="3">Liver</tissue>
    </source>
</reference>
<dbReference type="Proteomes" id="UP000695026">
    <property type="component" value="Unplaced"/>
</dbReference>
<sequence length="319" mass="34281">MGHLDGGGIGLKGGAFPTGQMRLQGGGGLLPRPRRGGHEEPLLNAAVQFEGSRRQPAFGPRPRAAGRRPEEERGQLASEASLGAFSDPRPRGARSLLLSVAEKRERRVAPGSHASHLEARAAATQAWVGGEQPDLPAFCHDSLGIFLLLATTSREASPLNLFGASPGWLNTGMRVAARRARNWCQPATAVAFRWCHLLPGQLQQRGLDSCPGKERKILSKAPPAFPLYFEPQFSNVSQLKAGRPSSDKLQDSRTWSFLGAQKMKGVRPQCLSLASVAEEVAGAFSPAFSIAQARLGVRQCLVVSHPRHSNAQLFQILQG</sequence>
<evidence type="ECO:0000313" key="3">
    <source>
        <dbReference type="RefSeq" id="XP_025029587.1"/>
    </source>
</evidence>
<dbReference type="GeneID" id="112542036"/>
<dbReference type="AlphaFoldDB" id="A0A9F5N3E5"/>
<evidence type="ECO:0000313" key="2">
    <source>
        <dbReference type="Proteomes" id="UP000695026"/>
    </source>
</evidence>
<organism evidence="2 3">
    <name type="scientific">Python bivittatus</name>
    <name type="common">Burmese python</name>
    <name type="synonym">Python molurus bivittatus</name>
    <dbReference type="NCBI Taxonomy" id="176946"/>
    <lineage>
        <taxon>Eukaryota</taxon>
        <taxon>Metazoa</taxon>
        <taxon>Chordata</taxon>
        <taxon>Craniata</taxon>
        <taxon>Vertebrata</taxon>
        <taxon>Euteleostomi</taxon>
        <taxon>Lepidosauria</taxon>
        <taxon>Squamata</taxon>
        <taxon>Bifurcata</taxon>
        <taxon>Unidentata</taxon>
        <taxon>Episquamata</taxon>
        <taxon>Toxicofera</taxon>
        <taxon>Serpentes</taxon>
        <taxon>Henophidia</taxon>
        <taxon>Pythonidae</taxon>
        <taxon>Python</taxon>
    </lineage>
</organism>
<feature type="compositionally biased region" description="Low complexity" evidence="1">
    <location>
        <begin position="54"/>
        <end position="63"/>
    </location>
</feature>
<protein>
    <submittedName>
        <fullName evidence="3">Uncharacterized protein LOC112542036</fullName>
    </submittedName>
</protein>
<dbReference type="KEGG" id="pbi:112542036"/>